<dbReference type="GO" id="GO:0005524">
    <property type="term" value="F:ATP binding"/>
    <property type="evidence" value="ECO:0007669"/>
    <property type="project" value="InterPro"/>
</dbReference>
<dbReference type="PANTHER" id="PTHR11070">
    <property type="entry name" value="UVRD / RECB / PCRA DNA HELICASE FAMILY MEMBER"/>
    <property type="match status" value="1"/>
</dbReference>
<organism evidence="1">
    <name type="scientific">marine metagenome</name>
    <dbReference type="NCBI Taxonomy" id="408172"/>
    <lineage>
        <taxon>unclassified sequences</taxon>
        <taxon>metagenomes</taxon>
        <taxon>ecological metagenomes</taxon>
    </lineage>
</organism>
<reference evidence="1" key="1">
    <citation type="submission" date="2018-05" db="EMBL/GenBank/DDBJ databases">
        <authorList>
            <person name="Lanie J.A."/>
            <person name="Ng W.-L."/>
            <person name="Kazmierczak K.M."/>
            <person name="Andrzejewski T.M."/>
            <person name="Davidsen T.M."/>
            <person name="Wayne K.J."/>
            <person name="Tettelin H."/>
            <person name="Glass J.I."/>
            <person name="Rusch D."/>
            <person name="Podicherti R."/>
            <person name="Tsui H.-C.T."/>
            <person name="Winkler M.E."/>
        </authorList>
    </citation>
    <scope>NUCLEOTIDE SEQUENCE</scope>
</reference>
<dbReference type="GO" id="GO:0043138">
    <property type="term" value="F:3'-5' DNA helicase activity"/>
    <property type="evidence" value="ECO:0007669"/>
    <property type="project" value="TreeGrafter"/>
</dbReference>
<dbReference type="AlphaFoldDB" id="A0A382TAL6"/>
<accession>A0A382TAL6</accession>
<dbReference type="EMBL" id="UINC01134969">
    <property type="protein sequence ID" value="SVD18832.1"/>
    <property type="molecule type" value="Genomic_DNA"/>
</dbReference>
<protein>
    <submittedName>
        <fullName evidence="1">Uncharacterized protein</fullName>
    </submittedName>
</protein>
<gene>
    <name evidence="1" type="ORF">METZ01_LOCUS371686</name>
</gene>
<dbReference type="Gene3D" id="3.40.50.300">
    <property type="entry name" value="P-loop containing nucleotide triphosphate hydrolases"/>
    <property type="match status" value="2"/>
</dbReference>
<feature type="non-terminal residue" evidence="1">
    <location>
        <position position="1"/>
    </location>
</feature>
<dbReference type="InterPro" id="IPR000212">
    <property type="entry name" value="DNA_helicase_UvrD/REP"/>
</dbReference>
<dbReference type="SUPFAM" id="SSF52540">
    <property type="entry name" value="P-loop containing nucleoside triphosphate hydrolases"/>
    <property type="match status" value="1"/>
</dbReference>
<dbReference type="GO" id="GO:0000725">
    <property type="term" value="P:recombinational repair"/>
    <property type="evidence" value="ECO:0007669"/>
    <property type="project" value="TreeGrafter"/>
</dbReference>
<evidence type="ECO:0000313" key="1">
    <source>
        <dbReference type="EMBL" id="SVD18832.1"/>
    </source>
</evidence>
<sequence>ALSYAADNPDFQFDAIVCDEGQDFKKDYWEPIELLLTDYENSPLYVFFDDNQNIYRGEKTFPIKEEPFLLKENCRNTTQIHNLAYKYYNGTWINPPDNEGGNIMRIHAESVELQAKEITMEITNLITKEKVNPDVILILILNSELKAYNYDTLSKMTLPNPFKWCVEWIQDKNEVLIDTVMRYKGLESEIVFLWSLDIVITDTLDDLIYVGASRAKSILYLVGKEEICDRVDPQKTL</sequence>
<dbReference type="PANTHER" id="PTHR11070:SF2">
    <property type="entry name" value="ATP-DEPENDENT DNA HELICASE SRS2"/>
    <property type="match status" value="1"/>
</dbReference>
<dbReference type="GO" id="GO:0003677">
    <property type="term" value="F:DNA binding"/>
    <property type="evidence" value="ECO:0007669"/>
    <property type="project" value="InterPro"/>
</dbReference>
<name>A0A382TAL6_9ZZZZ</name>
<dbReference type="InterPro" id="IPR027417">
    <property type="entry name" value="P-loop_NTPase"/>
</dbReference>
<proteinExistence type="predicted"/>